<sequence length="69" mass="8124">MLEEEEEEGEENEEEEDFLFSRCSSSRSSPLRYTRSARQECVARVPNVSVHFRKLTPPDLEILVLVFNY</sequence>
<evidence type="ECO:0000313" key="3">
    <source>
        <dbReference type="Proteomes" id="UP000324222"/>
    </source>
</evidence>
<accession>A0A5B7I435</accession>
<feature type="region of interest" description="Disordered" evidence="1">
    <location>
        <begin position="1"/>
        <end position="31"/>
    </location>
</feature>
<gene>
    <name evidence="2" type="ORF">E2C01_073010</name>
</gene>
<comment type="caution">
    <text evidence="2">The sequence shown here is derived from an EMBL/GenBank/DDBJ whole genome shotgun (WGS) entry which is preliminary data.</text>
</comment>
<feature type="compositionally biased region" description="Low complexity" evidence="1">
    <location>
        <begin position="21"/>
        <end position="31"/>
    </location>
</feature>
<feature type="compositionally biased region" description="Acidic residues" evidence="1">
    <location>
        <begin position="1"/>
        <end position="18"/>
    </location>
</feature>
<reference evidence="2 3" key="1">
    <citation type="submission" date="2019-05" db="EMBL/GenBank/DDBJ databases">
        <title>Another draft genome of Portunus trituberculatus and its Hox gene families provides insights of decapod evolution.</title>
        <authorList>
            <person name="Jeong J.-H."/>
            <person name="Song I."/>
            <person name="Kim S."/>
            <person name="Choi T."/>
            <person name="Kim D."/>
            <person name="Ryu S."/>
            <person name="Kim W."/>
        </authorList>
    </citation>
    <scope>NUCLEOTIDE SEQUENCE [LARGE SCALE GENOMIC DNA]</scope>
    <source>
        <tissue evidence="2">Muscle</tissue>
    </source>
</reference>
<organism evidence="2 3">
    <name type="scientific">Portunus trituberculatus</name>
    <name type="common">Swimming crab</name>
    <name type="synonym">Neptunus trituberculatus</name>
    <dbReference type="NCBI Taxonomy" id="210409"/>
    <lineage>
        <taxon>Eukaryota</taxon>
        <taxon>Metazoa</taxon>
        <taxon>Ecdysozoa</taxon>
        <taxon>Arthropoda</taxon>
        <taxon>Crustacea</taxon>
        <taxon>Multicrustacea</taxon>
        <taxon>Malacostraca</taxon>
        <taxon>Eumalacostraca</taxon>
        <taxon>Eucarida</taxon>
        <taxon>Decapoda</taxon>
        <taxon>Pleocyemata</taxon>
        <taxon>Brachyura</taxon>
        <taxon>Eubrachyura</taxon>
        <taxon>Portunoidea</taxon>
        <taxon>Portunidae</taxon>
        <taxon>Portuninae</taxon>
        <taxon>Portunus</taxon>
    </lineage>
</organism>
<evidence type="ECO:0000313" key="2">
    <source>
        <dbReference type="EMBL" id="MPC78522.1"/>
    </source>
</evidence>
<name>A0A5B7I435_PORTR</name>
<dbReference type="EMBL" id="VSRR010048661">
    <property type="protein sequence ID" value="MPC78522.1"/>
    <property type="molecule type" value="Genomic_DNA"/>
</dbReference>
<proteinExistence type="predicted"/>
<evidence type="ECO:0000256" key="1">
    <source>
        <dbReference type="SAM" id="MobiDB-lite"/>
    </source>
</evidence>
<keyword evidence="3" id="KW-1185">Reference proteome</keyword>
<dbReference type="AlphaFoldDB" id="A0A5B7I435"/>
<dbReference type="Proteomes" id="UP000324222">
    <property type="component" value="Unassembled WGS sequence"/>
</dbReference>
<protein>
    <submittedName>
        <fullName evidence="2">Uncharacterized protein</fullName>
    </submittedName>
</protein>